<organism evidence="2 3">
    <name type="scientific">Micromonospora violae</name>
    <dbReference type="NCBI Taxonomy" id="1278207"/>
    <lineage>
        <taxon>Bacteria</taxon>
        <taxon>Bacillati</taxon>
        <taxon>Actinomycetota</taxon>
        <taxon>Actinomycetes</taxon>
        <taxon>Micromonosporales</taxon>
        <taxon>Micromonosporaceae</taxon>
        <taxon>Micromonospora</taxon>
    </lineage>
</organism>
<sequence length="67" mass="6975">MVTLSQSIVNKPYSCLAARSPGRVRGMDPVPLADATSAADIPGVRLLGLVVGALLLLAAIRAMFGRR</sequence>
<keyword evidence="1" id="KW-1133">Transmembrane helix</keyword>
<comment type="caution">
    <text evidence="2">The sequence shown here is derived from an EMBL/GenBank/DDBJ whole genome shotgun (WGS) entry which is preliminary data.</text>
</comment>
<keyword evidence="3" id="KW-1185">Reference proteome</keyword>
<dbReference type="EMBL" id="SHKK01000001">
    <property type="protein sequence ID" value="RZT77599.1"/>
    <property type="molecule type" value="Genomic_DNA"/>
</dbReference>
<proteinExistence type="predicted"/>
<dbReference type="Proteomes" id="UP000293781">
    <property type="component" value="Unassembled WGS sequence"/>
</dbReference>
<keyword evidence="1" id="KW-0472">Membrane</keyword>
<evidence type="ECO:0000256" key="1">
    <source>
        <dbReference type="SAM" id="Phobius"/>
    </source>
</evidence>
<accession>A0A4Q7UDR7</accession>
<reference evidence="2 3" key="1">
    <citation type="submission" date="2019-02" db="EMBL/GenBank/DDBJ databases">
        <title>Sequencing the genomes of 1000 actinobacteria strains.</title>
        <authorList>
            <person name="Klenk H.-P."/>
        </authorList>
    </citation>
    <scope>NUCLEOTIDE SEQUENCE [LARGE SCALE GENOMIC DNA]</scope>
    <source>
        <strain evidence="2 3">DSM 45888</strain>
    </source>
</reference>
<keyword evidence="1" id="KW-0812">Transmembrane</keyword>
<gene>
    <name evidence="2" type="ORF">EV382_0748</name>
</gene>
<evidence type="ECO:0000313" key="2">
    <source>
        <dbReference type="EMBL" id="RZT77599.1"/>
    </source>
</evidence>
<name>A0A4Q7UDR7_9ACTN</name>
<dbReference type="AlphaFoldDB" id="A0A4Q7UDR7"/>
<protein>
    <submittedName>
        <fullName evidence="2">Uncharacterized protein</fullName>
    </submittedName>
</protein>
<evidence type="ECO:0000313" key="3">
    <source>
        <dbReference type="Proteomes" id="UP000293781"/>
    </source>
</evidence>
<feature type="transmembrane region" description="Helical" evidence="1">
    <location>
        <begin position="46"/>
        <end position="64"/>
    </location>
</feature>